<protein>
    <submittedName>
        <fullName evidence="9">MFS transporter, DHA2 family, multidrug resistance protein</fullName>
    </submittedName>
</protein>
<keyword evidence="3" id="KW-1003">Cell membrane</keyword>
<feature type="transmembrane region" description="Helical" evidence="7">
    <location>
        <begin position="108"/>
        <end position="129"/>
    </location>
</feature>
<dbReference type="GO" id="GO:0022857">
    <property type="term" value="F:transmembrane transporter activity"/>
    <property type="evidence" value="ECO:0007669"/>
    <property type="project" value="InterPro"/>
</dbReference>
<feature type="transmembrane region" description="Helical" evidence="7">
    <location>
        <begin position="232"/>
        <end position="250"/>
    </location>
</feature>
<evidence type="ECO:0000256" key="6">
    <source>
        <dbReference type="ARBA" id="ARBA00023136"/>
    </source>
</evidence>
<organism evidence="9 10">
    <name type="scientific">Pseudonocardia ammonioxydans</name>
    <dbReference type="NCBI Taxonomy" id="260086"/>
    <lineage>
        <taxon>Bacteria</taxon>
        <taxon>Bacillati</taxon>
        <taxon>Actinomycetota</taxon>
        <taxon>Actinomycetes</taxon>
        <taxon>Pseudonocardiales</taxon>
        <taxon>Pseudonocardiaceae</taxon>
        <taxon>Pseudonocardia</taxon>
    </lineage>
</organism>
<dbReference type="AlphaFoldDB" id="A0A1I4ZW13"/>
<keyword evidence="2" id="KW-0813">Transport</keyword>
<dbReference type="PROSITE" id="PS50850">
    <property type="entry name" value="MFS"/>
    <property type="match status" value="1"/>
</dbReference>
<dbReference type="OrthoDB" id="4172724at2"/>
<feature type="transmembrane region" description="Helical" evidence="7">
    <location>
        <begin position="463"/>
        <end position="485"/>
    </location>
</feature>
<dbReference type="InterPro" id="IPR020846">
    <property type="entry name" value="MFS_dom"/>
</dbReference>
<dbReference type="Pfam" id="PF07690">
    <property type="entry name" value="MFS_1"/>
    <property type="match status" value="1"/>
</dbReference>
<feature type="transmembrane region" description="Helical" evidence="7">
    <location>
        <begin position="335"/>
        <end position="356"/>
    </location>
</feature>
<proteinExistence type="predicted"/>
<feature type="transmembrane region" description="Helical" evidence="7">
    <location>
        <begin position="301"/>
        <end position="323"/>
    </location>
</feature>
<keyword evidence="4 7" id="KW-0812">Transmembrane</keyword>
<feature type="transmembrane region" description="Helical" evidence="7">
    <location>
        <begin position="53"/>
        <end position="71"/>
    </location>
</feature>
<feature type="transmembrane region" description="Helical" evidence="7">
    <location>
        <begin position="204"/>
        <end position="226"/>
    </location>
</feature>
<feature type="transmembrane region" description="Helical" evidence="7">
    <location>
        <begin position="83"/>
        <end position="102"/>
    </location>
</feature>
<evidence type="ECO:0000256" key="3">
    <source>
        <dbReference type="ARBA" id="ARBA00022475"/>
    </source>
</evidence>
<evidence type="ECO:0000256" key="4">
    <source>
        <dbReference type="ARBA" id="ARBA00022692"/>
    </source>
</evidence>
<evidence type="ECO:0000313" key="9">
    <source>
        <dbReference type="EMBL" id="SFN54418.1"/>
    </source>
</evidence>
<dbReference type="STRING" id="260086.SAMN05216207_101649"/>
<dbReference type="Gene3D" id="1.20.1250.20">
    <property type="entry name" value="MFS general substrate transporter like domains"/>
    <property type="match status" value="1"/>
</dbReference>
<dbReference type="InterPro" id="IPR036259">
    <property type="entry name" value="MFS_trans_sf"/>
</dbReference>
<dbReference type="InterPro" id="IPR011701">
    <property type="entry name" value="MFS"/>
</dbReference>
<dbReference type="CDD" id="cd17321">
    <property type="entry name" value="MFS_MMR_MDR_like"/>
    <property type="match status" value="1"/>
</dbReference>
<dbReference type="EMBL" id="FOUY01000016">
    <property type="protein sequence ID" value="SFN54418.1"/>
    <property type="molecule type" value="Genomic_DNA"/>
</dbReference>
<feature type="transmembrane region" description="Helical" evidence="7">
    <location>
        <begin position="407"/>
        <end position="424"/>
    </location>
</feature>
<reference evidence="9 10" key="1">
    <citation type="submission" date="2016-10" db="EMBL/GenBank/DDBJ databases">
        <authorList>
            <person name="de Groot N.N."/>
        </authorList>
    </citation>
    <scope>NUCLEOTIDE SEQUENCE [LARGE SCALE GENOMIC DNA]</scope>
    <source>
        <strain evidence="9 10">CGMCC 4.1877</strain>
    </source>
</reference>
<evidence type="ECO:0000256" key="7">
    <source>
        <dbReference type="SAM" id="Phobius"/>
    </source>
</evidence>
<feature type="transmembrane region" description="Helical" evidence="7">
    <location>
        <begin position="270"/>
        <end position="295"/>
    </location>
</feature>
<sequence length="501" mass="51027">MTDVVPRARATARDRLGVVVLALPALLTSMDLSVLFLASPWISADLGPTSGQLLWAMDIYGFMMAGLLITMGTVGDRIGRRKLLLIGALAFGGASLLAAFATSAEMLIVARALLGVAGATLAPSTLSLIRGMFDDEDQRRTAVGVWTGAFLGGVTIGPIVGGLLLEHFWWGSVFLINVPVMAVLLIAAPIVVDESRDPDPGRFDVLDAALSLGAVLPVVHGVMTIAEDGVRWTSVAGIAVGTGLAAVFVARQLRSASPMIDMRLFARPAFSAAVLSNGVIVFASAGMGLLAATYIQTVLGHAPFVAALWMLPTVAGTVVGVAIASRAARTVSSTLLVPLGLLISASGFVAFCLVTPDSHIGVLITAYSALTLGVGVTATLVTSLVLAAAPPEKAGAASALAEATGEFGGALGIAVLGTLAGTIYRNRTDTDTLGHAVAAARELPDEAADLLIERAFDAYTSGFTAAAVVGAVLLTASAVAAGPLLRAGATPRSTGTRRQPQ</sequence>
<feature type="transmembrane region" description="Helical" evidence="7">
    <location>
        <begin position="362"/>
        <end position="386"/>
    </location>
</feature>
<evidence type="ECO:0000259" key="8">
    <source>
        <dbReference type="PROSITE" id="PS50850"/>
    </source>
</evidence>
<comment type="subcellular location">
    <subcellularLocation>
        <location evidence="1">Cell membrane</location>
        <topology evidence="1">Multi-pass membrane protein</topology>
    </subcellularLocation>
</comment>
<feature type="transmembrane region" description="Helical" evidence="7">
    <location>
        <begin position="141"/>
        <end position="161"/>
    </location>
</feature>
<feature type="transmembrane region" description="Helical" evidence="7">
    <location>
        <begin position="16"/>
        <end position="41"/>
    </location>
</feature>
<dbReference type="PANTHER" id="PTHR42718">
    <property type="entry name" value="MAJOR FACILITATOR SUPERFAMILY MULTIDRUG TRANSPORTER MFSC"/>
    <property type="match status" value="1"/>
</dbReference>
<evidence type="ECO:0000256" key="1">
    <source>
        <dbReference type="ARBA" id="ARBA00004651"/>
    </source>
</evidence>
<dbReference type="GO" id="GO:0005886">
    <property type="term" value="C:plasma membrane"/>
    <property type="evidence" value="ECO:0007669"/>
    <property type="project" value="UniProtKB-SubCell"/>
</dbReference>
<evidence type="ECO:0000256" key="5">
    <source>
        <dbReference type="ARBA" id="ARBA00022989"/>
    </source>
</evidence>
<gene>
    <name evidence="9" type="ORF">SAMN05216207_101649</name>
</gene>
<evidence type="ECO:0000313" key="10">
    <source>
        <dbReference type="Proteomes" id="UP000199614"/>
    </source>
</evidence>
<dbReference type="Gene3D" id="1.20.1720.10">
    <property type="entry name" value="Multidrug resistance protein D"/>
    <property type="match status" value="1"/>
</dbReference>
<dbReference type="Proteomes" id="UP000199614">
    <property type="component" value="Unassembled WGS sequence"/>
</dbReference>
<keyword evidence="10" id="KW-1185">Reference proteome</keyword>
<dbReference type="PANTHER" id="PTHR42718:SF47">
    <property type="entry name" value="METHYL VIOLOGEN RESISTANCE PROTEIN SMVA"/>
    <property type="match status" value="1"/>
</dbReference>
<name>A0A1I4ZW13_PSUAM</name>
<evidence type="ECO:0000256" key="2">
    <source>
        <dbReference type="ARBA" id="ARBA00022448"/>
    </source>
</evidence>
<feature type="domain" description="Major facilitator superfamily (MFS) profile" evidence="8">
    <location>
        <begin position="17"/>
        <end position="494"/>
    </location>
</feature>
<dbReference type="SUPFAM" id="SSF103473">
    <property type="entry name" value="MFS general substrate transporter"/>
    <property type="match status" value="1"/>
</dbReference>
<keyword evidence="5 7" id="KW-1133">Transmembrane helix</keyword>
<dbReference type="RefSeq" id="WP_093344124.1">
    <property type="nucleotide sequence ID" value="NZ_FOUY01000016.1"/>
</dbReference>
<keyword evidence="6 7" id="KW-0472">Membrane</keyword>
<feature type="transmembrane region" description="Helical" evidence="7">
    <location>
        <begin position="167"/>
        <end position="192"/>
    </location>
</feature>
<accession>A0A1I4ZW13</accession>